<name>A0ABU6TJJ7_9FABA</name>
<sequence>MEMRYRCSRRDIKKNRCYIIKSFLCHRITSTVNSTSSFACHKLVPFRAFRHPFYGHCQHQGSLQVLFFWQVLVVRQDLKMKSEKIASQCADAATGMYGELIFRYFCSDKCP</sequence>
<dbReference type="EC" id="3.1.1.29" evidence="1"/>
<evidence type="ECO:0000256" key="2">
    <source>
        <dbReference type="ARBA" id="ARBA00022801"/>
    </source>
</evidence>
<keyword evidence="2" id="KW-0378">Hydrolase</keyword>
<gene>
    <name evidence="4" type="ORF">PIB30_057783</name>
</gene>
<evidence type="ECO:0000313" key="5">
    <source>
        <dbReference type="Proteomes" id="UP001341840"/>
    </source>
</evidence>
<accession>A0ABU6TJJ7</accession>
<dbReference type="SUPFAM" id="SSF102462">
    <property type="entry name" value="Peptidyl-tRNA hydrolase II"/>
    <property type="match status" value="1"/>
</dbReference>
<comment type="caution">
    <text evidence="4">The sequence shown here is derived from an EMBL/GenBank/DDBJ whole genome shotgun (WGS) entry which is preliminary data.</text>
</comment>
<keyword evidence="5" id="KW-1185">Reference proteome</keyword>
<dbReference type="Gene3D" id="3.40.1490.10">
    <property type="entry name" value="Bit1"/>
    <property type="match status" value="1"/>
</dbReference>
<evidence type="ECO:0000256" key="3">
    <source>
        <dbReference type="ARBA" id="ARBA00048707"/>
    </source>
</evidence>
<proteinExistence type="predicted"/>
<dbReference type="InterPro" id="IPR002833">
    <property type="entry name" value="PTH2"/>
</dbReference>
<dbReference type="InterPro" id="IPR023476">
    <property type="entry name" value="Pep_tRNA_hydro_II_dom_sf"/>
</dbReference>
<organism evidence="4 5">
    <name type="scientific">Stylosanthes scabra</name>
    <dbReference type="NCBI Taxonomy" id="79078"/>
    <lineage>
        <taxon>Eukaryota</taxon>
        <taxon>Viridiplantae</taxon>
        <taxon>Streptophyta</taxon>
        <taxon>Embryophyta</taxon>
        <taxon>Tracheophyta</taxon>
        <taxon>Spermatophyta</taxon>
        <taxon>Magnoliopsida</taxon>
        <taxon>eudicotyledons</taxon>
        <taxon>Gunneridae</taxon>
        <taxon>Pentapetalae</taxon>
        <taxon>rosids</taxon>
        <taxon>fabids</taxon>
        <taxon>Fabales</taxon>
        <taxon>Fabaceae</taxon>
        <taxon>Papilionoideae</taxon>
        <taxon>50 kb inversion clade</taxon>
        <taxon>dalbergioids sensu lato</taxon>
        <taxon>Dalbergieae</taxon>
        <taxon>Pterocarpus clade</taxon>
        <taxon>Stylosanthes</taxon>
    </lineage>
</organism>
<evidence type="ECO:0000313" key="4">
    <source>
        <dbReference type="EMBL" id="MED6148950.1"/>
    </source>
</evidence>
<reference evidence="4 5" key="1">
    <citation type="journal article" date="2023" name="Plants (Basel)">
        <title>Bridging the Gap: Combining Genomics and Transcriptomics Approaches to Understand Stylosanthes scabra, an Orphan Legume from the Brazilian Caatinga.</title>
        <authorList>
            <person name="Ferreira-Neto J.R.C."/>
            <person name="da Silva M.D."/>
            <person name="Binneck E."/>
            <person name="de Melo N.F."/>
            <person name="da Silva R.H."/>
            <person name="de Melo A.L.T.M."/>
            <person name="Pandolfi V."/>
            <person name="Bustamante F.O."/>
            <person name="Brasileiro-Vidal A.C."/>
            <person name="Benko-Iseppon A.M."/>
        </authorList>
    </citation>
    <scope>NUCLEOTIDE SEQUENCE [LARGE SCALE GENOMIC DNA]</scope>
    <source>
        <tissue evidence="4">Leaves</tissue>
    </source>
</reference>
<dbReference type="Proteomes" id="UP001341840">
    <property type="component" value="Unassembled WGS sequence"/>
</dbReference>
<comment type="catalytic activity">
    <reaction evidence="3">
        <text>an N-acyl-L-alpha-aminoacyl-tRNA + H2O = an N-acyl-L-amino acid + a tRNA + H(+)</text>
        <dbReference type="Rhea" id="RHEA:54448"/>
        <dbReference type="Rhea" id="RHEA-COMP:10123"/>
        <dbReference type="Rhea" id="RHEA-COMP:13883"/>
        <dbReference type="ChEBI" id="CHEBI:15377"/>
        <dbReference type="ChEBI" id="CHEBI:15378"/>
        <dbReference type="ChEBI" id="CHEBI:59874"/>
        <dbReference type="ChEBI" id="CHEBI:78442"/>
        <dbReference type="ChEBI" id="CHEBI:138191"/>
        <dbReference type="EC" id="3.1.1.29"/>
    </reaction>
</comment>
<dbReference type="EMBL" id="JASCZI010091098">
    <property type="protein sequence ID" value="MED6148950.1"/>
    <property type="molecule type" value="Genomic_DNA"/>
</dbReference>
<evidence type="ECO:0000256" key="1">
    <source>
        <dbReference type="ARBA" id="ARBA00013260"/>
    </source>
</evidence>
<protein>
    <recommendedName>
        <fullName evidence="1">peptidyl-tRNA hydrolase</fullName>
        <ecNumber evidence="1">3.1.1.29</ecNumber>
    </recommendedName>
</protein>
<dbReference type="Pfam" id="PF01981">
    <property type="entry name" value="PTH2"/>
    <property type="match status" value="1"/>
</dbReference>